<gene>
    <name evidence="1" type="ORF">BN963_SGAL_00750</name>
</gene>
<proteinExistence type="predicted"/>
<dbReference type="InterPro" id="IPR036412">
    <property type="entry name" value="HAD-like_sf"/>
</dbReference>
<dbReference type="GO" id="GO:0008962">
    <property type="term" value="F:phosphatidylglycerophosphatase activity"/>
    <property type="evidence" value="ECO:0007669"/>
    <property type="project" value="InterPro"/>
</dbReference>
<dbReference type="CDD" id="cd16416">
    <property type="entry name" value="HAD_BsYqeG-like"/>
    <property type="match status" value="1"/>
</dbReference>
<accession>A0A060RGA2</accession>
<comment type="caution">
    <text evidence="1">The sequence shown here is derived from an EMBL/GenBank/DDBJ whole genome shotgun (WGS) entry which is preliminary data.</text>
</comment>
<reference evidence="1 2" key="2">
    <citation type="submission" date="2014-05" db="EMBL/GenBank/DDBJ databases">
        <title>Genome sequence of Streptococcus gallolyticus.</title>
        <authorList>
            <person name="Del Campo R."/>
        </authorList>
    </citation>
    <scope>NUCLEOTIDE SEQUENCE [LARGE SCALE GENOMIC DNA]</scope>
    <source>
        <strain evidence="1 2">LMG17956</strain>
    </source>
</reference>
<keyword evidence="1" id="KW-0378">Hydrolase</keyword>
<protein>
    <submittedName>
        <fullName evidence="1">HAD phosphatase, family IIIA</fullName>
        <ecNumber evidence="1">3.1.3.-</ecNumber>
    </submittedName>
</protein>
<name>A0A060RGA2_9STRE</name>
<reference evidence="1 2" key="1">
    <citation type="submission" date="2014-02" db="EMBL/GenBank/DDBJ databases">
        <authorList>
            <person name="Manrique M."/>
        </authorList>
    </citation>
    <scope>NUCLEOTIDE SEQUENCE [LARGE SCALE GENOMIC DNA]</scope>
    <source>
        <strain evidence="1 2">LMG17956</strain>
    </source>
</reference>
<evidence type="ECO:0000313" key="2">
    <source>
        <dbReference type="Proteomes" id="UP000027584"/>
    </source>
</evidence>
<dbReference type="InterPro" id="IPR006549">
    <property type="entry name" value="HAD-SF_hydro_IIIA"/>
</dbReference>
<dbReference type="NCBIfam" id="TIGR01662">
    <property type="entry name" value="HAD-SF-IIIA"/>
    <property type="match status" value="1"/>
</dbReference>
<dbReference type="Proteomes" id="UP000027584">
    <property type="component" value="Unassembled WGS sequence"/>
</dbReference>
<dbReference type="Gene3D" id="3.40.50.1000">
    <property type="entry name" value="HAD superfamily/HAD-like"/>
    <property type="match status" value="1"/>
</dbReference>
<dbReference type="InterPro" id="IPR010021">
    <property type="entry name" value="PGPP1/Gep4"/>
</dbReference>
<dbReference type="AlphaFoldDB" id="A0A060RGA2"/>
<sequence>MLFHSKSFFNSPYFGKYVKMNSKIYFLEKNLSIDDYRPTFVVEAVYDLRADDLLRRGIHAVLVDLDNTLIAWNNPDGTPEVRAWLDEMTMADISVVVVSNNKHSRVNRAVSRFGVDFVSRAMKPFTRGINMAIKRYGFDRGEVIMVGDQLMTDIRAAHRADIQSVLVKPLVTSDAWNTKINRWRERRVWAKLEEKYGKIQYQKGI</sequence>
<dbReference type="SUPFAM" id="SSF56784">
    <property type="entry name" value="HAD-like"/>
    <property type="match status" value="1"/>
</dbReference>
<organism evidence="1 2">
    <name type="scientific">Streptococcus gallolyticus</name>
    <dbReference type="NCBI Taxonomy" id="315405"/>
    <lineage>
        <taxon>Bacteria</taxon>
        <taxon>Bacillati</taxon>
        <taxon>Bacillota</taxon>
        <taxon>Bacilli</taxon>
        <taxon>Lactobacillales</taxon>
        <taxon>Streptococcaceae</taxon>
        <taxon>Streptococcus</taxon>
    </lineage>
</organism>
<dbReference type="EC" id="3.1.3.-" evidence="1"/>
<dbReference type="EMBL" id="CCBC010000132">
    <property type="protein sequence ID" value="CDO17557.1"/>
    <property type="molecule type" value="Genomic_DNA"/>
</dbReference>
<dbReference type="Pfam" id="PF00702">
    <property type="entry name" value="Hydrolase"/>
    <property type="match status" value="1"/>
</dbReference>
<dbReference type="NCBIfam" id="TIGR01668">
    <property type="entry name" value="YqeG_hyp_ppase"/>
    <property type="match status" value="1"/>
</dbReference>
<evidence type="ECO:0000313" key="1">
    <source>
        <dbReference type="EMBL" id="CDO17557.1"/>
    </source>
</evidence>
<dbReference type="InterPro" id="IPR023214">
    <property type="entry name" value="HAD_sf"/>
</dbReference>